<keyword evidence="3" id="KW-1185">Reference proteome</keyword>
<dbReference type="Pfam" id="PF05621">
    <property type="entry name" value="TniB"/>
    <property type="match status" value="1"/>
</dbReference>
<dbReference type="InterPro" id="IPR027417">
    <property type="entry name" value="P-loop_NTPase"/>
</dbReference>
<evidence type="ECO:0000313" key="2">
    <source>
        <dbReference type="EMBL" id="UOA15863.1"/>
    </source>
</evidence>
<dbReference type="SMART" id="SM00382">
    <property type="entry name" value="AAA"/>
    <property type="match status" value="1"/>
</dbReference>
<gene>
    <name evidence="2" type="ORF">DSM109990_02709</name>
</gene>
<name>A0ABY3ZSS7_9RHOB</name>
<dbReference type="InterPro" id="IPR003593">
    <property type="entry name" value="AAA+_ATPase"/>
</dbReference>
<protein>
    <recommendedName>
        <fullName evidence="1">AAA+ ATPase domain-containing protein</fullName>
    </recommendedName>
</protein>
<dbReference type="Proteomes" id="UP000831019">
    <property type="component" value="Chromosome"/>
</dbReference>
<sequence>MMDQHTAEQALEALRELHIGTDRDAETASHIERLFEKDAAGHRTPVAKRFTKTRETRGVMVIGEPGSGKSHLVNRTLEKLPMLRPKEDGTPRYIGCVVPSPATFKSMMGELLKVSGYPVESKRQEAWSLFQDLRYRLAELEISVIWIDEAQDLFCADRNLILRALKSLMQGEHAITIIVSGTKELATVIRSDQQVKRRFTSIVLPELSEQSDGENFCQIMEHYCQRVGVHAPMEIDLIGRVFHGARYCFGRAVELLLLALEFAIENADPHLEIAHFASAYAMQEACSASENVFFVGQYWLIETDPKEDENPRRTSRNRRVT</sequence>
<reference evidence="3" key="1">
    <citation type="journal article" date="2022" name="Microorganisms">
        <title>Beyond the ABCs#Discovery of Three New Plasmid Types in Rhodobacterales (RepQ, RepY, RepW).</title>
        <authorList>
            <person name="Freese H.M."/>
            <person name="Ringel V."/>
            <person name="Overmann J."/>
            <person name="Petersen J."/>
        </authorList>
    </citation>
    <scope>NUCLEOTIDE SEQUENCE [LARGE SCALE GENOMIC DNA]</scope>
    <source>
        <strain evidence="3">DSM 109990</strain>
    </source>
</reference>
<dbReference type="SUPFAM" id="SSF52540">
    <property type="entry name" value="P-loop containing nucleoside triphosphate hydrolases"/>
    <property type="match status" value="1"/>
</dbReference>
<evidence type="ECO:0000313" key="3">
    <source>
        <dbReference type="Proteomes" id="UP000831019"/>
    </source>
</evidence>
<accession>A0ABY3ZSS7</accession>
<dbReference type="Gene3D" id="3.40.50.300">
    <property type="entry name" value="P-loop containing nucleotide triphosphate hydrolases"/>
    <property type="match status" value="1"/>
</dbReference>
<dbReference type="InterPro" id="IPR008868">
    <property type="entry name" value="TniB"/>
</dbReference>
<proteinExistence type="predicted"/>
<evidence type="ECO:0000259" key="1">
    <source>
        <dbReference type="SMART" id="SM00382"/>
    </source>
</evidence>
<feature type="domain" description="AAA+ ATPase" evidence="1">
    <location>
        <begin position="55"/>
        <end position="200"/>
    </location>
</feature>
<dbReference type="RefSeq" id="WP_243261337.1">
    <property type="nucleotide sequence ID" value="NZ_CP085144.1"/>
</dbReference>
<organism evidence="2 3">
    <name type="scientific">Sulfitobacter dubius</name>
    <dbReference type="NCBI Taxonomy" id="218673"/>
    <lineage>
        <taxon>Bacteria</taxon>
        <taxon>Pseudomonadati</taxon>
        <taxon>Pseudomonadota</taxon>
        <taxon>Alphaproteobacteria</taxon>
        <taxon>Rhodobacterales</taxon>
        <taxon>Roseobacteraceae</taxon>
        <taxon>Sulfitobacter</taxon>
    </lineage>
</organism>
<dbReference type="EMBL" id="CP085144">
    <property type="protein sequence ID" value="UOA15863.1"/>
    <property type="molecule type" value="Genomic_DNA"/>
</dbReference>